<dbReference type="Pfam" id="PF00482">
    <property type="entry name" value="T2SSF"/>
    <property type="match status" value="1"/>
</dbReference>
<accession>A0A1H5WN06</accession>
<evidence type="ECO:0000256" key="5">
    <source>
        <dbReference type="ARBA" id="ARBA00023136"/>
    </source>
</evidence>
<keyword evidence="2" id="KW-1003">Cell membrane</keyword>
<sequence length="301" mass="33753">MSQMVFFICIGFTAFCMAALLLVPVLVKPSPEAQRIMDVVTSTRPDERMVRSKEKFTEVLLEIARGLRAKLGLTENRKLKTRLMAAGMRSSGTADVFFTVQLGCPLVGLFAGSFIRDNTFFWAFALAILGFMGPDMYLSRMVNKRKMRIRRSLPDAMDMLVICVDAGLGIDQALLRVGEELAVSYPDINEEFTQVHLEQRAGKPRLEAWESLAQRTQIEEFASFVAMLVQTDRFGTPIGKALGRFSEELRMKRRQHAEEAAAKTKIKIIFPLVLCIFPCIFIVLLAPAVLSIMDGLTKMSN</sequence>
<evidence type="ECO:0000313" key="9">
    <source>
        <dbReference type="Proteomes" id="UP000236728"/>
    </source>
</evidence>
<feature type="transmembrane region" description="Helical" evidence="6">
    <location>
        <begin position="120"/>
        <end position="138"/>
    </location>
</feature>
<feature type="transmembrane region" description="Helical" evidence="6">
    <location>
        <begin position="6"/>
        <end position="27"/>
    </location>
</feature>
<dbReference type="AlphaFoldDB" id="A0A1H5WN06"/>
<evidence type="ECO:0000256" key="2">
    <source>
        <dbReference type="ARBA" id="ARBA00022475"/>
    </source>
</evidence>
<evidence type="ECO:0000256" key="3">
    <source>
        <dbReference type="ARBA" id="ARBA00022692"/>
    </source>
</evidence>
<dbReference type="EMBL" id="FNVA01000002">
    <property type="protein sequence ID" value="SEG00357.1"/>
    <property type="molecule type" value="Genomic_DNA"/>
</dbReference>
<protein>
    <submittedName>
        <fullName evidence="8">Tight adherence protein C</fullName>
    </submittedName>
</protein>
<dbReference type="PANTHER" id="PTHR35007:SF2">
    <property type="entry name" value="PILUS ASSEMBLE PROTEIN"/>
    <property type="match status" value="1"/>
</dbReference>
<feature type="transmembrane region" description="Helical" evidence="6">
    <location>
        <begin position="92"/>
        <end position="114"/>
    </location>
</feature>
<feature type="domain" description="Type II secretion system protein GspF" evidence="7">
    <location>
        <begin position="157"/>
        <end position="285"/>
    </location>
</feature>
<keyword evidence="5 6" id="KW-0472">Membrane</keyword>
<keyword evidence="4 6" id="KW-1133">Transmembrane helix</keyword>
<organism evidence="8 9">
    <name type="scientific">Bryocella elongata</name>
    <dbReference type="NCBI Taxonomy" id="863522"/>
    <lineage>
        <taxon>Bacteria</taxon>
        <taxon>Pseudomonadati</taxon>
        <taxon>Acidobacteriota</taxon>
        <taxon>Terriglobia</taxon>
        <taxon>Terriglobales</taxon>
        <taxon>Acidobacteriaceae</taxon>
        <taxon>Bryocella</taxon>
    </lineage>
</organism>
<evidence type="ECO:0000313" key="8">
    <source>
        <dbReference type="EMBL" id="SEG00357.1"/>
    </source>
</evidence>
<feature type="transmembrane region" description="Helical" evidence="6">
    <location>
        <begin position="268"/>
        <end position="293"/>
    </location>
</feature>
<gene>
    <name evidence="8" type="ORF">SAMN05421819_1642</name>
</gene>
<evidence type="ECO:0000256" key="1">
    <source>
        <dbReference type="ARBA" id="ARBA00004651"/>
    </source>
</evidence>
<comment type="subcellular location">
    <subcellularLocation>
        <location evidence="1">Cell membrane</location>
        <topology evidence="1">Multi-pass membrane protein</topology>
    </subcellularLocation>
</comment>
<evidence type="ECO:0000256" key="4">
    <source>
        <dbReference type="ARBA" id="ARBA00022989"/>
    </source>
</evidence>
<dbReference type="GO" id="GO:0005886">
    <property type="term" value="C:plasma membrane"/>
    <property type="evidence" value="ECO:0007669"/>
    <property type="project" value="UniProtKB-SubCell"/>
</dbReference>
<evidence type="ECO:0000256" key="6">
    <source>
        <dbReference type="SAM" id="Phobius"/>
    </source>
</evidence>
<dbReference type="Proteomes" id="UP000236728">
    <property type="component" value="Unassembled WGS sequence"/>
</dbReference>
<dbReference type="InterPro" id="IPR018076">
    <property type="entry name" value="T2SS_GspF_dom"/>
</dbReference>
<dbReference type="PANTHER" id="PTHR35007">
    <property type="entry name" value="INTEGRAL MEMBRANE PROTEIN-RELATED"/>
    <property type="match status" value="1"/>
</dbReference>
<keyword evidence="3 6" id="KW-0812">Transmembrane</keyword>
<keyword evidence="9" id="KW-1185">Reference proteome</keyword>
<name>A0A1H5WN06_9BACT</name>
<reference evidence="8 9" key="1">
    <citation type="submission" date="2016-10" db="EMBL/GenBank/DDBJ databases">
        <authorList>
            <person name="de Groot N.N."/>
        </authorList>
    </citation>
    <scope>NUCLEOTIDE SEQUENCE [LARGE SCALE GENOMIC DNA]</scope>
    <source>
        <strain evidence="8 9">DSM 22489</strain>
    </source>
</reference>
<proteinExistence type="predicted"/>
<evidence type="ECO:0000259" key="7">
    <source>
        <dbReference type="Pfam" id="PF00482"/>
    </source>
</evidence>
<dbReference type="RefSeq" id="WP_235011450.1">
    <property type="nucleotide sequence ID" value="NZ_FNVA01000002.1"/>
</dbReference>